<keyword evidence="5" id="KW-0560">Oxidoreductase</keyword>
<keyword evidence="3" id="KW-0285">Flavoprotein</keyword>
<comment type="cofactor">
    <cofactor evidence="1">
        <name>FMN</name>
        <dbReference type="ChEBI" id="CHEBI:58210"/>
    </cofactor>
</comment>
<protein>
    <submittedName>
        <fullName evidence="8">Nitroreductase</fullName>
    </submittedName>
</protein>
<dbReference type="PANTHER" id="PTHR43673">
    <property type="entry name" value="NAD(P)H NITROREDUCTASE YDGI-RELATED"/>
    <property type="match status" value="1"/>
</dbReference>
<evidence type="ECO:0000256" key="3">
    <source>
        <dbReference type="ARBA" id="ARBA00022630"/>
    </source>
</evidence>
<reference evidence="8 9" key="1">
    <citation type="submission" date="2022-08" db="EMBL/GenBank/DDBJ databases">
        <title>Bacterial and archaeal communities from various locations to study Microbial Dark Matter (Phase II).</title>
        <authorList>
            <person name="Stepanauskas R."/>
        </authorList>
    </citation>
    <scope>NUCLEOTIDE SEQUENCE [LARGE SCALE GENOMIC DNA]</scope>
    <source>
        <strain evidence="8 9">PD1</strain>
    </source>
</reference>
<dbReference type="PANTHER" id="PTHR43673:SF2">
    <property type="entry name" value="NITROREDUCTASE"/>
    <property type="match status" value="1"/>
</dbReference>
<evidence type="ECO:0000256" key="2">
    <source>
        <dbReference type="ARBA" id="ARBA00007118"/>
    </source>
</evidence>
<dbReference type="EMBL" id="JANUCP010000001">
    <property type="protein sequence ID" value="MCS3917853.1"/>
    <property type="molecule type" value="Genomic_DNA"/>
</dbReference>
<comment type="caution">
    <text evidence="8">The sequence shown here is derived from an EMBL/GenBank/DDBJ whole genome shotgun (WGS) entry which is preliminary data.</text>
</comment>
<dbReference type="Gene3D" id="3.40.109.10">
    <property type="entry name" value="NADH Oxidase"/>
    <property type="match status" value="1"/>
</dbReference>
<evidence type="ECO:0000313" key="9">
    <source>
        <dbReference type="Proteomes" id="UP001204798"/>
    </source>
</evidence>
<gene>
    <name evidence="8" type="ORF">M2350_000250</name>
</gene>
<sequence length="175" mass="19712">MEFFEVLKRRYSVRAYKPNPISDETLKQILEAVNSAPSAGNLQAYEVVVVRDPERKRQLARAAWGQWFIAEAPVVLVFVANPERNRFRYGKRGEELYSLQDATIACTFAHLAAVALGLGSCWIGAFNDNAVRQVIGAPQNMRPVAILPIGVPADMPEPRERRPLSDLIHEEQLRK</sequence>
<accession>A0ABT2EIS6</accession>
<comment type="similarity">
    <text evidence="2">Belongs to the nitroreductase family.</text>
</comment>
<keyword evidence="9" id="KW-1185">Reference proteome</keyword>
<dbReference type="InterPro" id="IPR000415">
    <property type="entry name" value="Nitroreductase-like"/>
</dbReference>
<evidence type="ECO:0000313" key="8">
    <source>
        <dbReference type="EMBL" id="MCS3917853.1"/>
    </source>
</evidence>
<dbReference type="InterPro" id="IPR029479">
    <property type="entry name" value="Nitroreductase"/>
</dbReference>
<evidence type="ECO:0000256" key="5">
    <source>
        <dbReference type="ARBA" id="ARBA00023002"/>
    </source>
</evidence>
<dbReference type="SUPFAM" id="SSF55469">
    <property type="entry name" value="FMN-dependent nitroreductase-like"/>
    <property type="match status" value="1"/>
</dbReference>
<evidence type="ECO:0000256" key="1">
    <source>
        <dbReference type="ARBA" id="ARBA00001917"/>
    </source>
</evidence>
<name>A0ABT2EIS6_9BACT</name>
<evidence type="ECO:0000256" key="6">
    <source>
        <dbReference type="SAM" id="MobiDB-lite"/>
    </source>
</evidence>
<organism evidence="8 9">
    <name type="scientific">Candidatus Fervidibacter sacchari</name>
    <dbReference type="NCBI Taxonomy" id="1448929"/>
    <lineage>
        <taxon>Bacteria</taxon>
        <taxon>Candidatus Fervidibacterota</taxon>
        <taxon>Candidatus Fervidibacter</taxon>
    </lineage>
</organism>
<proteinExistence type="inferred from homology"/>
<evidence type="ECO:0000256" key="4">
    <source>
        <dbReference type="ARBA" id="ARBA00022643"/>
    </source>
</evidence>
<evidence type="ECO:0000259" key="7">
    <source>
        <dbReference type="Pfam" id="PF00881"/>
    </source>
</evidence>
<dbReference type="Pfam" id="PF00881">
    <property type="entry name" value="Nitroreductase"/>
    <property type="match status" value="1"/>
</dbReference>
<dbReference type="Proteomes" id="UP001204798">
    <property type="component" value="Unassembled WGS sequence"/>
</dbReference>
<feature type="domain" description="Nitroreductase" evidence="7">
    <location>
        <begin position="7"/>
        <end position="70"/>
    </location>
</feature>
<dbReference type="RefSeq" id="WP_259092478.1">
    <property type="nucleotide sequence ID" value="NZ_CP130454.1"/>
</dbReference>
<keyword evidence="4" id="KW-0288">FMN</keyword>
<feature type="region of interest" description="Disordered" evidence="6">
    <location>
        <begin position="156"/>
        <end position="175"/>
    </location>
</feature>